<gene>
    <name evidence="3" type="ORF">SAMN05421720_10283</name>
</gene>
<evidence type="ECO:0000313" key="3">
    <source>
        <dbReference type="EMBL" id="SDD92278.1"/>
    </source>
</evidence>
<evidence type="ECO:0000313" key="4">
    <source>
        <dbReference type="Proteomes" id="UP000199412"/>
    </source>
</evidence>
<organism evidence="3 4">
    <name type="scientific">Rhodospira trueperi</name>
    <dbReference type="NCBI Taxonomy" id="69960"/>
    <lineage>
        <taxon>Bacteria</taxon>
        <taxon>Pseudomonadati</taxon>
        <taxon>Pseudomonadota</taxon>
        <taxon>Alphaproteobacteria</taxon>
        <taxon>Rhodospirillales</taxon>
        <taxon>Rhodospirillaceae</taxon>
        <taxon>Rhodospira</taxon>
    </lineage>
</organism>
<evidence type="ECO:0000259" key="2">
    <source>
        <dbReference type="PROSITE" id="PS51208"/>
    </source>
</evidence>
<reference evidence="3 4" key="1">
    <citation type="submission" date="2016-10" db="EMBL/GenBank/DDBJ databases">
        <authorList>
            <person name="de Groot N.N."/>
        </authorList>
    </citation>
    <scope>NUCLEOTIDE SEQUENCE [LARGE SCALE GENOMIC DNA]</scope>
    <source>
        <strain evidence="3 4">ATCC 700224</strain>
    </source>
</reference>
<keyword evidence="1" id="KW-0732">Signal</keyword>
<keyword evidence="4" id="KW-1185">Reference proteome</keyword>
<accession>A0A1G6YPF1</accession>
<evidence type="ECO:0000256" key="1">
    <source>
        <dbReference type="SAM" id="SignalP"/>
    </source>
</evidence>
<feature type="chain" id="PRO_5011689416" evidence="1">
    <location>
        <begin position="29"/>
        <end position="439"/>
    </location>
</feature>
<dbReference type="RefSeq" id="WP_092782408.1">
    <property type="nucleotide sequence ID" value="NZ_FNAP01000002.1"/>
</dbReference>
<dbReference type="Pfam" id="PF03797">
    <property type="entry name" value="Autotransporter"/>
    <property type="match status" value="1"/>
</dbReference>
<dbReference type="Gene3D" id="2.40.128.130">
    <property type="entry name" value="Autotransporter beta-domain"/>
    <property type="match status" value="1"/>
</dbReference>
<sequence length="439" mass="46248">MHRILGRFLAVMFVAVGLATAPITPAVAQATLYDSLLADFAFGDFGGQLFSALGDFSDGGDTQNDDALAAFLRTSYFWGEMGIPPDLEAYLAAYFAGSNEIRPTPDPRAVFQEIHGSDAAAIEGSGAVSLNGGGRQIRSVLHRRTRALINKARGGGGGGAGFAGGQEHSGRPVGGWALGLAGGDAESAVAGRLAAWSDFTGTLFDNSRSPDGFYGSQLLGMAGMDYRFGDSFMGGVALGFETLDVEFGSGRKRDVSYFGPTLYGAYLLTDEIGLSLLGSYSHGWNTETEAKVMSGASHDHGSHRFIVAGTVMHNALFDRVTTYSALGLLYGVETFEAYRDSAGSEVRPRPTHLGQASADGRLGHLFDVGEESLLEPYVTARLEFDFVRAGNTDQFGAMVGGGLRLAVGESVSLDAFGQTDVARTDESAVDFGVGLRIQF</sequence>
<dbReference type="PROSITE" id="PS51208">
    <property type="entry name" value="AUTOTRANSPORTER"/>
    <property type="match status" value="1"/>
</dbReference>
<feature type="signal peptide" evidence="1">
    <location>
        <begin position="1"/>
        <end position="28"/>
    </location>
</feature>
<dbReference type="OrthoDB" id="7353324at2"/>
<dbReference type="InterPro" id="IPR036709">
    <property type="entry name" value="Autotransporte_beta_dom_sf"/>
</dbReference>
<name>A0A1G6YPF1_9PROT</name>
<feature type="domain" description="Autotransporter" evidence="2">
    <location>
        <begin position="188"/>
        <end position="439"/>
    </location>
</feature>
<proteinExistence type="predicted"/>
<dbReference type="InterPro" id="IPR005546">
    <property type="entry name" value="Autotransporte_beta"/>
</dbReference>
<dbReference type="SUPFAM" id="SSF103515">
    <property type="entry name" value="Autotransporter"/>
    <property type="match status" value="1"/>
</dbReference>
<dbReference type="AlphaFoldDB" id="A0A1G6YPF1"/>
<dbReference type="SMART" id="SM00869">
    <property type="entry name" value="Autotransporter"/>
    <property type="match status" value="1"/>
</dbReference>
<dbReference type="Proteomes" id="UP000199412">
    <property type="component" value="Unassembled WGS sequence"/>
</dbReference>
<protein>
    <submittedName>
        <fullName evidence="3">Autotransporter beta-domain-containing protein</fullName>
    </submittedName>
</protein>
<dbReference type="EMBL" id="FNAP01000002">
    <property type="protein sequence ID" value="SDD92278.1"/>
    <property type="molecule type" value="Genomic_DNA"/>
</dbReference>